<comment type="caution">
    <text evidence="1">The sequence shown here is derived from an EMBL/GenBank/DDBJ whole genome shotgun (WGS) entry which is preliminary data.</text>
</comment>
<sequence>MEKTFRNGCLEIAPVFAKDGFKYFASKNQLTKKSKTFTYTIRFQSSHYNNAQHIQLIAHASVSSPIIKKWRENQPLHVIHGDGIAGGLVHLLTDSGFIEWNLREKGKKNQEIIRQIVGHISKNAFPYFSKFEDTVNLLSELKRNDIPAFGIGQALEFALCFGTKEDAQAIMENYLQRHPEDFNKAKKELEKYTTTGFPKTQMMYEAQQIAGAIIAYKLKPPKFPVESPTRA</sequence>
<reference evidence="2" key="1">
    <citation type="journal article" date="2020" name="bioRxiv">
        <title>A rank-normalized archaeal taxonomy based on genome phylogeny resolves widespread incomplete and uneven classifications.</title>
        <authorList>
            <person name="Rinke C."/>
            <person name="Chuvochina M."/>
            <person name="Mussig A.J."/>
            <person name="Chaumeil P.-A."/>
            <person name="Waite D.W."/>
            <person name="Whitman W.B."/>
            <person name="Parks D.H."/>
            <person name="Hugenholtz P."/>
        </authorList>
    </citation>
    <scope>NUCLEOTIDE SEQUENCE [LARGE SCALE GENOMIC DNA]</scope>
</reference>
<name>A0A7J4IZ42_9ARCH</name>
<dbReference type="AlphaFoldDB" id="A0A7J4IZ42"/>
<protein>
    <submittedName>
        <fullName evidence="1">DUF4304 domain-containing protein</fullName>
    </submittedName>
</protein>
<dbReference type="EMBL" id="DUGC01000003">
    <property type="protein sequence ID" value="HIH09057.1"/>
    <property type="molecule type" value="Genomic_DNA"/>
</dbReference>
<accession>A0A7J4IZ42</accession>
<evidence type="ECO:0000313" key="1">
    <source>
        <dbReference type="EMBL" id="HIH09057.1"/>
    </source>
</evidence>
<dbReference type="Pfam" id="PF14137">
    <property type="entry name" value="DUF4304"/>
    <property type="match status" value="1"/>
</dbReference>
<proteinExistence type="predicted"/>
<dbReference type="Proteomes" id="UP000565078">
    <property type="component" value="Unassembled WGS sequence"/>
</dbReference>
<organism evidence="1 2">
    <name type="scientific">Candidatus Iainarchaeum sp</name>
    <dbReference type="NCBI Taxonomy" id="3101447"/>
    <lineage>
        <taxon>Archaea</taxon>
        <taxon>Candidatus Iainarchaeota</taxon>
        <taxon>Candidatus Iainarchaeia</taxon>
        <taxon>Candidatus Iainarchaeales</taxon>
        <taxon>Candidatus Iainarchaeaceae</taxon>
        <taxon>Candidatus Iainarchaeum</taxon>
    </lineage>
</organism>
<evidence type="ECO:0000313" key="2">
    <source>
        <dbReference type="Proteomes" id="UP000565078"/>
    </source>
</evidence>
<dbReference type="InterPro" id="IPR025412">
    <property type="entry name" value="DUF4304"/>
</dbReference>
<gene>
    <name evidence="1" type="ORF">HA254_00130</name>
</gene>